<organism evidence="1 2">
    <name type="scientific">Scylla paramamosain</name>
    <name type="common">Mud crab</name>
    <dbReference type="NCBI Taxonomy" id="85552"/>
    <lineage>
        <taxon>Eukaryota</taxon>
        <taxon>Metazoa</taxon>
        <taxon>Ecdysozoa</taxon>
        <taxon>Arthropoda</taxon>
        <taxon>Crustacea</taxon>
        <taxon>Multicrustacea</taxon>
        <taxon>Malacostraca</taxon>
        <taxon>Eumalacostraca</taxon>
        <taxon>Eucarida</taxon>
        <taxon>Decapoda</taxon>
        <taxon>Pleocyemata</taxon>
        <taxon>Brachyura</taxon>
        <taxon>Eubrachyura</taxon>
        <taxon>Portunoidea</taxon>
        <taxon>Portunidae</taxon>
        <taxon>Portuninae</taxon>
        <taxon>Scylla</taxon>
    </lineage>
</organism>
<keyword evidence="2" id="KW-1185">Reference proteome</keyword>
<dbReference type="Proteomes" id="UP001487740">
    <property type="component" value="Unassembled WGS sequence"/>
</dbReference>
<name>A0AAW0SA34_SCYPA</name>
<protein>
    <submittedName>
        <fullName evidence="1">Uncharacterized protein</fullName>
    </submittedName>
</protein>
<proteinExistence type="predicted"/>
<sequence>MIVTCASVVDIYLEYTAKQHLSKVSRAVGPHILRGSNQAGTFVVHHLPFSTAFFSFHGFQSMAFRPILLGVEHLVELKLMDELPQLCCFQTRRDLFLEDTEGEFIDQYRLSKEVTLDLLAKIEHLLPTSETNRGVLRYLLVLSAYTNLGKILHMNHKASPGNITCLHALRFSGLVPVPTSVATHESPHLHHLSAGTAPAEPGQGLLLHPPQHGDNQCMVLQTYTAAL</sequence>
<gene>
    <name evidence="1" type="ORF">O3P69_016256</name>
</gene>
<dbReference type="EMBL" id="JARAKH010006414">
    <property type="protein sequence ID" value="KAK8371741.1"/>
    <property type="molecule type" value="Genomic_DNA"/>
</dbReference>
<accession>A0AAW0SA34</accession>
<comment type="caution">
    <text evidence="1">The sequence shown here is derived from an EMBL/GenBank/DDBJ whole genome shotgun (WGS) entry which is preliminary data.</text>
</comment>
<evidence type="ECO:0000313" key="1">
    <source>
        <dbReference type="EMBL" id="KAK8371741.1"/>
    </source>
</evidence>
<evidence type="ECO:0000313" key="2">
    <source>
        <dbReference type="Proteomes" id="UP001487740"/>
    </source>
</evidence>
<dbReference type="AlphaFoldDB" id="A0AAW0SA34"/>
<reference evidence="1 2" key="1">
    <citation type="submission" date="2023-03" db="EMBL/GenBank/DDBJ databases">
        <title>High-quality genome of Scylla paramamosain provides insights in environmental adaptation.</title>
        <authorList>
            <person name="Zhang L."/>
        </authorList>
    </citation>
    <scope>NUCLEOTIDE SEQUENCE [LARGE SCALE GENOMIC DNA]</scope>
    <source>
        <strain evidence="1">LZ_2023a</strain>
        <tissue evidence="1">Muscle</tissue>
    </source>
</reference>